<gene>
    <name evidence="1" type="ORF">HMPREF9607_02167</name>
</gene>
<dbReference type="Proteomes" id="UP000003179">
    <property type="component" value="Unassembled WGS sequence"/>
</dbReference>
<accession>A0ABN0C3J7</accession>
<proteinExistence type="predicted"/>
<reference evidence="1" key="1">
    <citation type="submission" date="2010-08" db="EMBL/GenBank/DDBJ databases">
        <authorList>
            <person name="Weinstock G."/>
            <person name="Sodergren E."/>
            <person name="Clifton S."/>
            <person name="Fulton L."/>
            <person name="Fulton B."/>
            <person name="Courtney L."/>
            <person name="Fronick C."/>
            <person name="Harrison M."/>
            <person name="Strong C."/>
            <person name="Farmer C."/>
            <person name="Delahaunty K."/>
            <person name="Markovic C."/>
            <person name="Hall O."/>
            <person name="Minx P."/>
            <person name="Tomlinson C."/>
            <person name="Mitreva M."/>
            <person name="Hou S."/>
            <person name="Chen J."/>
            <person name="Wollam A."/>
            <person name="Pepin K.H."/>
            <person name="Johnson M."/>
            <person name="Bhonagiri V."/>
            <person name="Zhang X."/>
            <person name="Suruliraj S."/>
            <person name="Warren W."/>
            <person name="Chinwalla A."/>
            <person name="Mardis E.R."/>
            <person name="Wilson R.K."/>
        </authorList>
    </citation>
    <scope>NUCLEOTIDE SEQUENCE [LARGE SCALE GENOMIC DNA]</scope>
    <source>
        <strain evidence="1">HL044PA1</strain>
    </source>
</reference>
<sequence>MTMRSDTAARHRWVRASCSPRFAHGRDGKAGYGAIVAIGMLTTIALTTPPVNANPTEGEPTPIHP</sequence>
<organism evidence="1 2">
    <name type="scientific">Cutibacterium modestum HL044PA1</name>
    <dbReference type="NCBI Taxonomy" id="765109"/>
    <lineage>
        <taxon>Bacteria</taxon>
        <taxon>Bacillati</taxon>
        <taxon>Actinomycetota</taxon>
        <taxon>Actinomycetes</taxon>
        <taxon>Propionibacteriales</taxon>
        <taxon>Propionibacteriaceae</taxon>
        <taxon>Cutibacterium</taxon>
        <taxon>Cutibacterium modestum</taxon>
    </lineage>
</organism>
<evidence type="ECO:0000313" key="1">
    <source>
        <dbReference type="EMBL" id="EFS91660.1"/>
    </source>
</evidence>
<keyword evidence="2" id="KW-1185">Reference proteome</keyword>
<protein>
    <submittedName>
        <fullName evidence="1">Uncharacterized protein</fullName>
    </submittedName>
</protein>
<name>A0ABN0C3J7_9ACTN</name>
<evidence type="ECO:0000313" key="2">
    <source>
        <dbReference type="Proteomes" id="UP000003179"/>
    </source>
</evidence>
<comment type="caution">
    <text evidence="1">The sequence shown here is derived from an EMBL/GenBank/DDBJ whole genome shotgun (WGS) entry which is preliminary data.</text>
</comment>
<dbReference type="EMBL" id="ADZU01000034">
    <property type="protein sequence ID" value="EFS91660.1"/>
    <property type="molecule type" value="Genomic_DNA"/>
</dbReference>